<dbReference type="AlphaFoldDB" id="A0A1E7FSD7"/>
<dbReference type="PROSITE" id="PS50072">
    <property type="entry name" value="CSA_PPIASE_2"/>
    <property type="match status" value="1"/>
</dbReference>
<dbReference type="OrthoDB" id="193499at2759"/>
<dbReference type="Gene3D" id="2.40.100.10">
    <property type="entry name" value="Cyclophilin-like"/>
    <property type="match status" value="1"/>
</dbReference>
<organism evidence="2 3">
    <name type="scientific">Fragilariopsis cylindrus CCMP1102</name>
    <dbReference type="NCBI Taxonomy" id="635003"/>
    <lineage>
        <taxon>Eukaryota</taxon>
        <taxon>Sar</taxon>
        <taxon>Stramenopiles</taxon>
        <taxon>Ochrophyta</taxon>
        <taxon>Bacillariophyta</taxon>
        <taxon>Bacillariophyceae</taxon>
        <taxon>Bacillariophycidae</taxon>
        <taxon>Bacillariales</taxon>
        <taxon>Bacillariaceae</taxon>
        <taxon>Fragilariopsis</taxon>
    </lineage>
</organism>
<dbReference type="Pfam" id="PF00160">
    <property type="entry name" value="Pro_isomerase"/>
    <property type="match status" value="1"/>
</dbReference>
<sequence length="265" mass="29593">MPENVEITDKVFMDVRISRSDGSTYIRDDLPDTFENRVLFQRITIGLYGKLVPNHVKKFLSYIEDPTTTDFNNIDIDNPYPSYGRSNFPALDQETGLLMAGSISSLRVKDVAGSTALTYGSRILPANLWIEKSSTTPATTTKLSHSTKGLLTHRNLNNLPNFGITTRSTPSLDATSTVFGQIMWDDDTLKFFRELEDIPTYSVGRPADNDNDNDFNAGAVAAKTVFNAQRDFFRGAAKTMGDDRVGKLYDGKLLRRFEVLQVGRV</sequence>
<dbReference type="KEGG" id="fcy:FRACYDRAFT_180319"/>
<evidence type="ECO:0000313" key="3">
    <source>
        <dbReference type="Proteomes" id="UP000095751"/>
    </source>
</evidence>
<dbReference type="GO" id="GO:0003755">
    <property type="term" value="F:peptidyl-prolyl cis-trans isomerase activity"/>
    <property type="evidence" value="ECO:0007669"/>
    <property type="project" value="InterPro"/>
</dbReference>
<evidence type="ECO:0000313" key="2">
    <source>
        <dbReference type="EMBL" id="OEU21079.1"/>
    </source>
</evidence>
<reference evidence="2 3" key="1">
    <citation type="submission" date="2016-09" db="EMBL/GenBank/DDBJ databases">
        <title>Extensive genetic diversity and differential bi-allelic expression allows diatom success in the polar Southern Ocean.</title>
        <authorList>
            <consortium name="DOE Joint Genome Institute"/>
            <person name="Mock T."/>
            <person name="Otillar R.P."/>
            <person name="Strauss J."/>
            <person name="Dupont C."/>
            <person name="Frickenhaus S."/>
            <person name="Maumus F."/>
            <person name="Mcmullan M."/>
            <person name="Sanges R."/>
            <person name="Schmutz J."/>
            <person name="Toseland A."/>
            <person name="Valas R."/>
            <person name="Veluchamy A."/>
            <person name="Ward B.J."/>
            <person name="Allen A."/>
            <person name="Barry K."/>
            <person name="Falciatore A."/>
            <person name="Ferrante M."/>
            <person name="Fortunato A.E."/>
            <person name="Gloeckner G."/>
            <person name="Gruber A."/>
            <person name="Hipkin R."/>
            <person name="Janech M."/>
            <person name="Kroth P."/>
            <person name="Leese F."/>
            <person name="Lindquist E."/>
            <person name="Lyon B.R."/>
            <person name="Martin J."/>
            <person name="Mayer C."/>
            <person name="Parker M."/>
            <person name="Quesneville H."/>
            <person name="Raymond J."/>
            <person name="Uhlig C."/>
            <person name="Valentin K.U."/>
            <person name="Worden A.Z."/>
            <person name="Armbrust E.V."/>
            <person name="Bowler C."/>
            <person name="Green B."/>
            <person name="Moulton V."/>
            <person name="Van Oosterhout C."/>
            <person name="Grigoriev I."/>
        </authorList>
    </citation>
    <scope>NUCLEOTIDE SEQUENCE [LARGE SCALE GENOMIC DNA]</scope>
    <source>
        <strain evidence="2 3">CCMP1102</strain>
    </source>
</reference>
<accession>A0A1E7FSD7</accession>
<proteinExistence type="predicted"/>
<gene>
    <name evidence="2" type="ORF">FRACYDRAFT_180319</name>
</gene>
<name>A0A1E7FSD7_9STRA</name>
<dbReference type="InterPro" id="IPR002130">
    <property type="entry name" value="Cyclophilin-type_PPIase_dom"/>
</dbReference>
<feature type="domain" description="PPIase cyclophilin-type" evidence="1">
    <location>
        <begin position="42"/>
        <end position="207"/>
    </location>
</feature>
<dbReference type="InParanoid" id="A0A1E7FSD7"/>
<keyword evidence="3" id="KW-1185">Reference proteome</keyword>
<protein>
    <recommendedName>
        <fullName evidence="1">PPIase cyclophilin-type domain-containing protein</fullName>
    </recommendedName>
</protein>
<dbReference type="EMBL" id="KV784354">
    <property type="protein sequence ID" value="OEU21079.1"/>
    <property type="molecule type" value="Genomic_DNA"/>
</dbReference>
<dbReference type="InterPro" id="IPR029000">
    <property type="entry name" value="Cyclophilin-like_dom_sf"/>
</dbReference>
<evidence type="ECO:0000259" key="1">
    <source>
        <dbReference type="PROSITE" id="PS50072"/>
    </source>
</evidence>
<dbReference type="Proteomes" id="UP000095751">
    <property type="component" value="Unassembled WGS sequence"/>
</dbReference>
<dbReference type="SUPFAM" id="SSF50891">
    <property type="entry name" value="Cyclophilin-like"/>
    <property type="match status" value="1"/>
</dbReference>